<dbReference type="AlphaFoldDB" id="A0A2J0Z436"/>
<sequence length="378" mass="41047">MSRPFPRRRGLFLQAIALLSILFFPFAALAQAQWPITVTDAVGRQVTIPAPPKAVLLGSGFNLVALSLIHPDPVSLLAGWSGDMKGDNPEIYESFVRKFPKLADVPLIDDGSGPGLSFETILTLKADLAVLANWQADTEAGQRAMEYLESTGVPVIVVDFNNEALKNTPANIRLLGRVFEREEQAEEFARFYEERLARIRDRVAKSSEPGPKVLMEAFPAPDRCCWAYGVGGLGEFIAVTGSRNIAEGALPRPGGMMNAEAVMAENPDVYIATSSPGGKYSGFSIGPGVKAEEAERTLAQAVDKPVMESIAAVRNGRVHGLWNFFNAVPLNIVAAEAFASWLRPDLFPDVDPAATLAEIDRRFAAVPFEGTYWISLKK</sequence>
<evidence type="ECO:0000313" key="3">
    <source>
        <dbReference type="EMBL" id="PJR15279.1"/>
    </source>
</evidence>
<dbReference type="Gene3D" id="3.40.50.1980">
    <property type="entry name" value="Nitrogenase molybdenum iron protein domain"/>
    <property type="match status" value="2"/>
</dbReference>
<dbReference type="EMBL" id="NJGD01000004">
    <property type="protein sequence ID" value="PJR15279.1"/>
    <property type="molecule type" value="Genomic_DNA"/>
</dbReference>
<reference evidence="3 4" key="1">
    <citation type="submission" date="2017-06" db="EMBL/GenBank/DDBJ databases">
        <title>Ensifer strains isolated from leguminous trees and herbs display diverse denitrification phenotypes with some acting as strong N2O sinks.</title>
        <authorList>
            <person name="Woliy K."/>
            <person name="Mania D."/>
            <person name="Bakken L.R."/>
            <person name="Frostegard A."/>
        </authorList>
    </citation>
    <scope>NUCLEOTIDE SEQUENCE [LARGE SCALE GENOMIC DNA]</scope>
    <source>
        <strain evidence="3 4">AC50a</strain>
    </source>
</reference>
<comment type="caution">
    <text evidence="3">The sequence shown here is derived from an EMBL/GenBank/DDBJ whole genome shotgun (WGS) entry which is preliminary data.</text>
</comment>
<feature type="signal peptide" evidence="1">
    <location>
        <begin position="1"/>
        <end position="30"/>
    </location>
</feature>
<dbReference type="CDD" id="cd01139">
    <property type="entry name" value="TroA_f"/>
    <property type="match status" value="1"/>
</dbReference>
<dbReference type="Proteomes" id="UP000231987">
    <property type="component" value="Unassembled WGS sequence"/>
</dbReference>
<name>A0A2J0Z436_RHIML</name>
<dbReference type="PROSITE" id="PS50983">
    <property type="entry name" value="FE_B12_PBP"/>
    <property type="match status" value="1"/>
</dbReference>
<dbReference type="PANTHER" id="PTHR30535:SF34">
    <property type="entry name" value="MOLYBDATE-BINDING PROTEIN MOLA"/>
    <property type="match status" value="1"/>
</dbReference>
<dbReference type="SUPFAM" id="SSF53807">
    <property type="entry name" value="Helical backbone' metal receptor"/>
    <property type="match status" value="1"/>
</dbReference>
<gene>
    <name evidence="3" type="ORF">CEJ86_11170</name>
</gene>
<feature type="chain" id="PRO_5014400040" evidence="1">
    <location>
        <begin position="31"/>
        <end position="378"/>
    </location>
</feature>
<dbReference type="PANTHER" id="PTHR30535">
    <property type="entry name" value="VITAMIN B12-BINDING PROTEIN"/>
    <property type="match status" value="1"/>
</dbReference>
<protein>
    <submittedName>
        <fullName evidence="3">Ferrichrome ABC transporter</fullName>
    </submittedName>
</protein>
<dbReference type="RefSeq" id="WP_100671771.1">
    <property type="nucleotide sequence ID" value="NZ_NJGD01000004.1"/>
</dbReference>
<evidence type="ECO:0000313" key="4">
    <source>
        <dbReference type="Proteomes" id="UP000231987"/>
    </source>
</evidence>
<evidence type="ECO:0000259" key="2">
    <source>
        <dbReference type="PROSITE" id="PS50983"/>
    </source>
</evidence>
<proteinExistence type="predicted"/>
<feature type="domain" description="Fe/B12 periplasmic-binding" evidence="2">
    <location>
        <begin position="53"/>
        <end position="350"/>
    </location>
</feature>
<accession>A0A2J0Z436</accession>
<keyword evidence="1" id="KW-0732">Signal</keyword>
<organism evidence="3 4">
    <name type="scientific">Rhizobium meliloti</name>
    <name type="common">Ensifer meliloti</name>
    <name type="synonym">Sinorhizobium meliloti</name>
    <dbReference type="NCBI Taxonomy" id="382"/>
    <lineage>
        <taxon>Bacteria</taxon>
        <taxon>Pseudomonadati</taxon>
        <taxon>Pseudomonadota</taxon>
        <taxon>Alphaproteobacteria</taxon>
        <taxon>Hyphomicrobiales</taxon>
        <taxon>Rhizobiaceae</taxon>
        <taxon>Sinorhizobium/Ensifer group</taxon>
        <taxon>Sinorhizobium</taxon>
    </lineage>
</organism>
<dbReference type="InterPro" id="IPR050902">
    <property type="entry name" value="ABC_Transporter_SBP"/>
</dbReference>
<dbReference type="NCBIfam" id="NF010649">
    <property type="entry name" value="PRK14048.1"/>
    <property type="match status" value="1"/>
</dbReference>
<evidence type="ECO:0000256" key="1">
    <source>
        <dbReference type="SAM" id="SignalP"/>
    </source>
</evidence>
<dbReference type="Pfam" id="PF01497">
    <property type="entry name" value="Peripla_BP_2"/>
    <property type="match status" value="1"/>
</dbReference>
<dbReference type="InterPro" id="IPR002491">
    <property type="entry name" value="ABC_transptr_periplasmic_BD"/>
</dbReference>